<evidence type="ECO:0000259" key="7">
    <source>
        <dbReference type="PROSITE" id="PS51007"/>
    </source>
</evidence>
<feature type="signal peptide" evidence="6">
    <location>
        <begin position="1"/>
        <end position="26"/>
    </location>
</feature>
<evidence type="ECO:0000256" key="6">
    <source>
        <dbReference type="SAM" id="SignalP"/>
    </source>
</evidence>
<dbReference type="OrthoDB" id="9805202at2"/>
<keyword evidence="1 4" id="KW-0349">Heme</keyword>
<organism evidence="8 9">
    <name type="scientific">Pelomicrobium methylotrophicum</name>
    <dbReference type="NCBI Taxonomy" id="2602750"/>
    <lineage>
        <taxon>Bacteria</taxon>
        <taxon>Pseudomonadati</taxon>
        <taxon>Pseudomonadota</taxon>
        <taxon>Hydrogenophilia</taxon>
        <taxon>Hydrogenophilia incertae sedis</taxon>
        <taxon>Pelomicrobium</taxon>
    </lineage>
</organism>
<dbReference type="PROSITE" id="PS51007">
    <property type="entry name" value="CYTC"/>
    <property type="match status" value="1"/>
</dbReference>
<protein>
    <submittedName>
        <fullName evidence="8">Cytochrome C peroxidase</fullName>
    </submittedName>
</protein>
<dbReference type="GO" id="GO:0020037">
    <property type="term" value="F:heme binding"/>
    <property type="evidence" value="ECO:0007669"/>
    <property type="project" value="InterPro"/>
</dbReference>
<evidence type="ECO:0000256" key="2">
    <source>
        <dbReference type="ARBA" id="ARBA00022723"/>
    </source>
</evidence>
<dbReference type="InterPro" id="IPR036909">
    <property type="entry name" value="Cyt_c-like_dom_sf"/>
</dbReference>
<accession>A0A5C7EIR9</accession>
<dbReference type="GO" id="GO:0004601">
    <property type="term" value="F:peroxidase activity"/>
    <property type="evidence" value="ECO:0007669"/>
    <property type="project" value="UniProtKB-KW"/>
</dbReference>
<name>A0A5C7EIR9_9PROT</name>
<proteinExistence type="predicted"/>
<dbReference type="EMBL" id="VPFL01000009">
    <property type="protein sequence ID" value="TXF11959.1"/>
    <property type="molecule type" value="Genomic_DNA"/>
</dbReference>
<keyword evidence="8" id="KW-0575">Peroxidase</keyword>
<reference evidence="8 9" key="1">
    <citation type="submission" date="2019-08" db="EMBL/GenBank/DDBJ databases">
        <title>Pelomicrobium methylotrophicum gen. nov., sp. nov. a moderately thermophilic, facultatively anaerobic, lithoautotrophic and methylotrophic bacterium isolated from a terrestrial mud volcano.</title>
        <authorList>
            <person name="Slobodkina G.B."/>
            <person name="Merkel A.Y."/>
            <person name="Slobodkin A.I."/>
        </authorList>
    </citation>
    <scope>NUCLEOTIDE SEQUENCE [LARGE SCALE GENOMIC DNA]</scope>
    <source>
        <strain evidence="8 9">SM250</strain>
    </source>
</reference>
<feature type="chain" id="PRO_5023085926" evidence="6">
    <location>
        <begin position="27"/>
        <end position="219"/>
    </location>
</feature>
<keyword evidence="9" id="KW-1185">Reference proteome</keyword>
<dbReference type="GO" id="GO:0046872">
    <property type="term" value="F:metal ion binding"/>
    <property type="evidence" value="ECO:0007669"/>
    <property type="project" value="UniProtKB-KW"/>
</dbReference>
<feature type="compositionally biased region" description="Low complexity" evidence="5">
    <location>
        <begin position="195"/>
        <end position="205"/>
    </location>
</feature>
<dbReference type="GO" id="GO:0009055">
    <property type="term" value="F:electron transfer activity"/>
    <property type="evidence" value="ECO:0007669"/>
    <property type="project" value="InterPro"/>
</dbReference>
<keyword evidence="2 4" id="KW-0479">Metal-binding</keyword>
<dbReference type="RefSeq" id="WP_147799699.1">
    <property type="nucleotide sequence ID" value="NZ_VPFL01000009.1"/>
</dbReference>
<evidence type="ECO:0000256" key="5">
    <source>
        <dbReference type="SAM" id="MobiDB-lite"/>
    </source>
</evidence>
<dbReference type="AlphaFoldDB" id="A0A5C7EIR9"/>
<keyword evidence="3 4" id="KW-0408">Iron</keyword>
<dbReference type="Pfam" id="PF21342">
    <property type="entry name" value="SoxA-TsdA_cyt-c"/>
    <property type="match status" value="1"/>
</dbReference>
<feature type="region of interest" description="Disordered" evidence="5">
    <location>
        <begin position="195"/>
        <end position="219"/>
    </location>
</feature>
<evidence type="ECO:0000313" key="9">
    <source>
        <dbReference type="Proteomes" id="UP000321201"/>
    </source>
</evidence>
<dbReference type="InterPro" id="IPR009056">
    <property type="entry name" value="Cyt_c-like_dom"/>
</dbReference>
<dbReference type="Proteomes" id="UP000321201">
    <property type="component" value="Unassembled WGS sequence"/>
</dbReference>
<gene>
    <name evidence="8" type="ORF">FR698_08140</name>
</gene>
<comment type="caution">
    <text evidence="8">The sequence shown here is derived from an EMBL/GenBank/DDBJ whole genome shotgun (WGS) entry which is preliminary data.</text>
</comment>
<sequence length="219" mass="23514">MRCPRNRHPSLPWLVATALSVGVANAAGPCGPRHPCAARNPCAPKVNPCAGRKPGTAMPPGAAKNPCAARIDPKLVARPTNYKPYQGNQKALVAYGEKLWHDTKLSTNGLSCNACHMNHAAFQPTFAQPYPHYVAMTDQQMGLKKVHLDEMIQACMVMPMAAKPLPWDSKELAALVAYTERVQKTFDPKKAAAANPCAAKNPGAARNPCTAKNPCAARR</sequence>
<dbReference type="Gene3D" id="1.10.760.10">
    <property type="entry name" value="Cytochrome c-like domain"/>
    <property type="match status" value="1"/>
</dbReference>
<evidence type="ECO:0000256" key="1">
    <source>
        <dbReference type="ARBA" id="ARBA00022617"/>
    </source>
</evidence>
<keyword evidence="6" id="KW-0732">Signal</keyword>
<feature type="domain" description="Cytochrome c" evidence="7">
    <location>
        <begin position="91"/>
        <end position="183"/>
    </location>
</feature>
<dbReference type="InParanoid" id="A0A5C7EIR9"/>
<evidence type="ECO:0000313" key="8">
    <source>
        <dbReference type="EMBL" id="TXF11959.1"/>
    </source>
</evidence>
<dbReference type="SUPFAM" id="SSF46626">
    <property type="entry name" value="Cytochrome c"/>
    <property type="match status" value="1"/>
</dbReference>
<evidence type="ECO:0000256" key="4">
    <source>
        <dbReference type="PROSITE-ProRule" id="PRU00433"/>
    </source>
</evidence>
<evidence type="ECO:0000256" key="3">
    <source>
        <dbReference type="ARBA" id="ARBA00023004"/>
    </source>
</evidence>
<keyword evidence="8" id="KW-0560">Oxidoreductase</keyword>